<evidence type="ECO:0000313" key="1">
    <source>
        <dbReference type="EMBL" id="GHI33321.1"/>
    </source>
</evidence>
<gene>
    <name evidence="1" type="ORF">Sdagh_50510</name>
</gene>
<accession>A0ABQ3Q7S7</accession>
<evidence type="ECO:0000313" key="2">
    <source>
        <dbReference type="Proteomes" id="UP001052655"/>
    </source>
</evidence>
<reference evidence="1" key="1">
    <citation type="submission" date="2024-05" db="EMBL/GenBank/DDBJ databases">
        <title>Whole genome shotgun sequence of Streptomyces daghestanicus NBRC 12762.</title>
        <authorList>
            <person name="Komaki H."/>
            <person name="Tamura T."/>
        </authorList>
    </citation>
    <scope>NUCLEOTIDE SEQUENCE</scope>
    <source>
        <strain evidence="1">NBRC 12762</strain>
    </source>
</reference>
<comment type="caution">
    <text evidence="1">The sequence shown here is derived from an EMBL/GenBank/DDBJ whole genome shotgun (WGS) entry which is preliminary data.</text>
</comment>
<organism evidence="1 2">
    <name type="scientific">Streptomyces daghestanicus</name>
    <dbReference type="NCBI Taxonomy" id="66885"/>
    <lineage>
        <taxon>Bacteria</taxon>
        <taxon>Bacillati</taxon>
        <taxon>Actinomycetota</taxon>
        <taxon>Actinomycetes</taxon>
        <taxon>Kitasatosporales</taxon>
        <taxon>Streptomycetaceae</taxon>
        <taxon>Streptomyces</taxon>
    </lineage>
</organism>
<dbReference type="EMBL" id="BNDX01000013">
    <property type="protein sequence ID" value="GHI33321.1"/>
    <property type="molecule type" value="Genomic_DNA"/>
</dbReference>
<protein>
    <submittedName>
        <fullName evidence="1">Uncharacterized protein</fullName>
    </submittedName>
</protein>
<dbReference type="Proteomes" id="UP001052655">
    <property type="component" value="Unassembled WGS sequence"/>
</dbReference>
<keyword evidence="2" id="KW-1185">Reference proteome</keyword>
<sequence>MHRRIAARSTVWEDVAEIWQNRNDFKALFSQAVGIAAGAVFGGLCTAGTAAMATAAGMLYLTPLTTAGCGIAADTVSNVTAGAMQDSLS</sequence>
<dbReference type="RefSeq" id="WP_190078358.1">
    <property type="nucleotide sequence ID" value="NZ_BMTC01000036.1"/>
</dbReference>
<proteinExistence type="predicted"/>
<name>A0ABQ3Q7S7_9ACTN</name>